<sequence length="717" mass="79075">MNDENKLFALDIGTRSCVGIILEEQDEEKYAVTDILTIEHAERSMLDGQIHDVLAVSNIITRIKTEMEKQHGPLKKVNVAAAGRALKTERAEFTVEISGKPMIQKQDILHLELSAVQQAQASVASKHQRGDSQHYYYCVGYSVLYYRLDGEEIGSLIDQQGDTATVEIIATFLPRVVIESLIAALNRADLEMDALTLEPIAAINVLIPPSMRRLNVALVDIGAGTSDIAITNSGTVTAFGMVPVAGDEITESISDEYLLDFPFAEKVKRQLEADATVTLTDILGFETEVPTEELIQQITPAINKLAKSICNEILRLNNHKSPQAVILVGGGSLTPKIPKKIAKRLELPENRVAIRGIDAITSVVIAEHITKGPELVTPIGIALAAKKAPIQYHTVFVNEQPVRLFEVKELTVGDCLLTSGIQVSELYGRPGLALIITLNGKTITIPGGLGGEPTLIKNGFSCSLDDLVETGDHITVIKGENGREPYVELKELLDGFPLRTVKINGHSHTIQASIICNGLPADSEQVICDRDQIECIFPRTIEDLLVGLGMQQELVKLRPFQIQLNGKDTFFPLFSGKLFRNGLEVKLASGYSHLDELIIEDKRPLTVRQLAETKQVILSQSIPVIFNGKEMTVTKKVTEFYRGNELLGVDDFIFEGDEIQYQQKKLEPFLFQDLLRIVQIHLPDKPSGGFTLLKNDQQTTFMGKIEPGDDLKIVWPN</sequence>
<dbReference type="PANTHER" id="PTHR32432">
    <property type="entry name" value="CELL DIVISION PROTEIN FTSA-RELATED"/>
    <property type="match status" value="1"/>
</dbReference>
<dbReference type="PANTHER" id="PTHR32432:SF3">
    <property type="entry name" value="ETHANOLAMINE UTILIZATION PROTEIN EUTJ"/>
    <property type="match status" value="1"/>
</dbReference>
<gene>
    <name evidence="2" type="ORF">HNR53_002365</name>
</gene>
<evidence type="ECO:0000259" key="1">
    <source>
        <dbReference type="SMART" id="SM00842"/>
    </source>
</evidence>
<dbReference type="InterPro" id="IPR050696">
    <property type="entry name" value="FtsA/MreB"/>
</dbReference>
<dbReference type="SMART" id="SM00842">
    <property type="entry name" value="FtsA"/>
    <property type="match status" value="1"/>
</dbReference>
<dbReference type="EMBL" id="JACHGK010000007">
    <property type="protein sequence ID" value="MBB6445740.1"/>
    <property type="molecule type" value="Genomic_DNA"/>
</dbReference>
<organism evidence="2 3">
    <name type="scientific">Bacillus benzoevorans</name>
    <dbReference type="NCBI Taxonomy" id="1456"/>
    <lineage>
        <taxon>Bacteria</taxon>
        <taxon>Bacillati</taxon>
        <taxon>Bacillota</taxon>
        <taxon>Bacilli</taxon>
        <taxon>Bacillales</taxon>
        <taxon>Bacillaceae</taxon>
        <taxon>Bacillus</taxon>
    </lineage>
</organism>
<dbReference type="InterPro" id="IPR003494">
    <property type="entry name" value="SHS2_FtsA"/>
</dbReference>
<evidence type="ECO:0000313" key="2">
    <source>
        <dbReference type="EMBL" id="MBB6445740.1"/>
    </source>
</evidence>
<protein>
    <submittedName>
        <fullName evidence="2">Cell division protein FtsA</fullName>
    </submittedName>
</protein>
<dbReference type="Gene3D" id="3.30.1490.300">
    <property type="match status" value="1"/>
</dbReference>
<dbReference type="Pfam" id="PF14450">
    <property type="entry name" value="FtsA"/>
    <property type="match status" value="1"/>
</dbReference>
<dbReference type="RefSeq" id="WP_184526074.1">
    <property type="nucleotide sequence ID" value="NZ_JACHGK010000007.1"/>
</dbReference>
<dbReference type="Gene3D" id="3.30.420.40">
    <property type="match status" value="2"/>
</dbReference>
<accession>A0A7X0HRU9</accession>
<dbReference type="GO" id="GO:0051301">
    <property type="term" value="P:cell division"/>
    <property type="evidence" value="ECO:0007669"/>
    <property type="project" value="UniProtKB-KW"/>
</dbReference>
<name>A0A7X0HRU9_9BACI</name>
<dbReference type="Proteomes" id="UP000531594">
    <property type="component" value="Unassembled WGS sequence"/>
</dbReference>
<keyword evidence="3" id="KW-1185">Reference proteome</keyword>
<reference evidence="2 3" key="1">
    <citation type="submission" date="2020-08" db="EMBL/GenBank/DDBJ databases">
        <title>Genomic Encyclopedia of Type Strains, Phase IV (KMG-IV): sequencing the most valuable type-strain genomes for metagenomic binning, comparative biology and taxonomic classification.</title>
        <authorList>
            <person name="Goeker M."/>
        </authorList>
    </citation>
    <scope>NUCLEOTIDE SEQUENCE [LARGE SCALE GENOMIC DNA]</scope>
    <source>
        <strain evidence="2 3">DSM 5391</strain>
    </source>
</reference>
<keyword evidence="2" id="KW-0132">Cell division</keyword>
<comment type="caution">
    <text evidence="2">The sequence shown here is derived from an EMBL/GenBank/DDBJ whole genome shotgun (WGS) entry which is preliminary data.</text>
</comment>
<proteinExistence type="predicted"/>
<dbReference type="AlphaFoldDB" id="A0A7X0HRU9"/>
<feature type="domain" description="SHS2" evidence="1">
    <location>
        <begin position="7"/>
        <end position="206"/>
    </location>
</feature>
<keyword evidence="2" id="KW-0131">Cell cycle</keyword>
<evidence type="ECO:0000313" key="3">
    <source>
        <dbReference type="Proteomes" id="UP000531594"/>
    </source>
</evidence>
<dbReference type="SUPFAM" id="SSF53067">
    <property type="entry name" value="Actin-like ATPase domain"/>
    <property type="match status" value="2"/>
</dbReference>
<dbReference type="CDD" id="cd24004">
    <property type="entry name" value="ASKHA_NBD_PilM-like"/>
    <property type="match status" value="1"/>
</dbReference>
<dbReference type="InterPro" id="IPR043129">
    <property type="entry name" value="ATPase_NBD"/>
</dbReference>